<proteinExistence type="predicted"/>
<evidence type="ECO:0000259" key="2">
    <source>
        <dbReference type="Pfam" id="PF07228"/>
    </source>
</evidence>
<dbReference type="InterPro" id="IPR036457">
    <property type="entry name" value="PPM-type-like_dom_sf"/>
</dbReference>
<sequence>MQQAAGEPVTEVGTSCLYAGYDPVSAPIRVACAGHPAGSRPGHPARLLDVPIGPPLGLGGLSFEATETDLPDGSTRYTPTRKTIWAEQATAPH</sequence>
<dbReference type="RefSeq" id="WP_255922991.1">
    <property type="nucleotide sequence ID" value="NZ_JANFNG010000028.1"/>
</dbReference>
<dbReference type="InterPro" id="IPR001932">
    <property type="entry name" value="PPM-type_phosphatase-like_dom"/>
</dbReference>
<dbReference type="Proteomes" id="UP001057702">
    <property type="component" value="Unassembled WGS sequence"/>
</dbReference>
<accession>A0ABT1Q203</accession>
<dbReference type="Gene3D" id="3.60.40.10">
    <property type="entry name" value="PPM-type phosphatase domain"/>
    <property type="match status" value="1"/>
</dbReference>
<evidence type="ECO:0000256" key="1">
    <source>
        <dbReference type="SAM" id="MobiDB-lite"/>
    </source>
</evidence>
<feature type="region of interest" description="Disordered" evidence="1">
    <location>
        <begin position="65"/>
        <end position="93"/>
    </location>
</feature>
<reference evidence="3" key="1">
    <citation type="submission" date="2022-06" db="EMBL/GenBank/DDBJ databases">
        <title>Draft genome sequence of Streptomyces sp. RB6PN25 isolated from peat swamp forest in Thailand.</title>
        <authorList>
            <person name="Duangmal K."/>
            <person name="Klaysubun C."/>
        </authorList>
    </citation>
    <scope>NUCLEOTIDE SEQUENCE</scope>
    <source>
        <strain evidence="3">RB6PN25</strain>
    </source>
</reference>
<evidence type="ECO:0000313" key="4">
    <source>
        <dbReference type="Proteomes" id="UP001057702"/>
    </source>
</evidence>
<keyword evidence="4" id="KW-1185">Reference proteome</keyword>
<comment type="caution">
    <text evidence="3">The sequence shown here is derived from an EMBL/GenBank/DDBJ whole genome shotgun (WGS) entry which is preliminary data.</text>
</comment>
<evidence type="ECO:0000313" key="3">
    <source>
        <dbReference type="EMBL" id="MCQ4083955.1"/>
    </source>
</evidence>
<name>A0ABT1Q203_9ACTN</name>
<feature type="domain" description="PPM-type phosphatase" evidence="2">
    <location>
        <begin position="12"/>
        <end position="75"/>
    </location>
</feature>
<organism evidence="3 4">
    <name type="scientific">Streptomyces humicola</name>
    <dbReference type="NCBI Taxonomy" id="2953240"/>
    <lineage>
        <taxon>Bacteria</taxon>
        <taxon>Bacillati</taxon>
        <taxon>Actinomycetota</taxon>
        <taxon>Actinomycetes</taxon>
        <taxon>Kitasatosporales</taxon>
        <taxon>Streptomycetaceae</taxon>
        <taxon>Streptomyces</taxon>
    </lineage>
</organism>
<protein>
    <submittedName>
        <fullName evidence="3">Serine/threonine-protein phosphatase</fullName>
    </submittedName>
</protein>
<dbReference type="EMBL" id="JANFNG010000028">
    <property type="protein sequence ID" value="MCQ4083955.1"/>
    <property type="molecule type" value="Genomic_DNA"/>
</dbReference>
<dbReference type="Pfam" id="PF07228">
    <property type="entry name" value="SpoIIE"/>
    <property type="match status" value="1"/>
</dbReference>
<gene>
    <name evidence="3" type="ORF">NGB36_26055</name>
</gene>